<dbReference type="Pfam" id="PF02873">
    <property type="entry name" value="MurB_C"/>
    <property type="match status" value="1"/>
</dbReference>
<organism evidence="18 19">
    <name type="scientific">Candidatus Wolfebacteria bacterium CG03_land_8_20_14_0_80_40_12</name>
    <dbReference type="NCBI Taxonomy" id="1975069"/>
    <lineage>
        <taxon>Bacteria</taxon>
        <taxon>Candidatus Wolfeibacteriota</taxon>
    </lineage>
</organism>
<dbReference type="GO" id="GO:0008762">
    <property type="term" value="F:UDP-N-acetylmuramate dehydrogenase activity"/>
    <property type="evidence" value="ECO:0007669"/>
    <property type="project" value="UniProtKB-UniRule"/>
</dbReference>
<name>A0A2M7B536_9BACT</name>
<evidence type="ECO:0000256" key="15">
    <source>
        <dbReference type="ARBA" id="ARBA00048914"/>
    </source>
</evidence>
<dbReference type="SUPFAM" id="SSF56194">
    <property type="entry name" value="Uridine diphospho-N-Acetylenolpyruvylglucosamine reductase, MurB, C-terminal domain"/>
    <property type="match status" value="1"/>
</dbReference>
<dbReference type="InterPro" id="IPR016167">
    <property type="entry name" value="FAD-bd_PCMH_sub1"/>
</dbReference>
<dbReference type="GO" id="GO:0009252">
    <property type="term" value="P:peptidoglycan biosynthetic process"/>
    <property type="evidence" value="ECO:0007669"/>
    <property type="project" value="UniProtKB-UniRule"/>
</dbReference>
<evidence type="ECO:0000256" key="16">
    <source>
        <dbReference type="HAMAP-Rule" id="MF_00037"/>
    </source>
</evidence>
<dbReference type="AlphaFoldDB" id="A0A2M7B536"/>
<feature type="domain" description="FAD-binding PCMH-type" evidence="17">
    <location>
        <begin position="15"/>
        <end position="189"/>
    </location>
</feature>
<dbReference type="GO" id="GO:0051301">
    <property type="term" value="P:cell division"/>
    <property type="evidence" value="ECO:0007669"/>
    <property type="project" value="UniProtKB-KW"/>
</dbReference>
<dbReference type="InterPro" id="IPR036635">
    <property type="entry name" value="MurB_C_sf"/>
</dbReference>
<comment type="pathway">
    <text evidence="4 16">Cell wall biogenesis; peptidoglycan biosynthesis.</text>
</comment>
<evidence type="ECO:0000256" key="1">
    <source>
        <dbReference type="ARBA" id="ARBA00001974"/>
    </source>
</evidence>
<dbReference type="InterPro" id="IPR011601">
    <property type="entry name" value="MurB_C"/>
</dbReference>
<dbReference type="PANTHER" id="PTHR21071:SF4">
    <property type="entry name" value="UDP-N-ACETYLENOLPYRUVOYLGLUCOSAMINE REDUCTASE"/>
    <property type="match status" value="1"/>
</dbReference>
<dbReference type="PROSITE" id="PS51387">
    <property type="entry name" value="FAD_PCMH"/>
    <property type="match status" value="1"/>
</dbReference>
<evidence type="ECO:0000256" key="13">
    <source>
        <dbReference type="ARBA" id="ARBA00023306"/>
    </source>
</evidence>
<dbReference type="Gene3D" id="3.30.465.10">
    <property type="match status" value="1"/>
</dbReference>
<feature type="active site" evidence="16">
    <location>
        <position position="167"/>
    </location>
</feature>
<dbReference type="InterPro" id="IPR036318">
    <property type="entry name" value="FAD-bd_PCMH-like_sf"/>
</dbReference>
<protein>
    <recommendedName>
        <fullName evidence="16">UDP-N-acetylenolpyruvoylglucosamine reductase</fullName>
        <ecNumber evidence="16">1.3.1.98</ecNumber>
    </recommendedName>
    <alternativeName>
        <fullName evidence="16">UDP-N-acetylmuramate dehydrogenase</fullName>
    </alternativeName>
</protein>
<keyword evidence="10 16" id="KW-0133">Cell shape</keyword>
<keyword evidence="14 16" id="KW-0961">Cell wall biogenesis/degradation</keyword>
<evidence type="ECO:0000256" key="12">
    <source>
        <dbReference type="ARBA" id="ARBA00023002"/>
    </source>
</evidence>
<dbReference type="NCBIfam" id="TIGR00179">
    <property type="entry name" value="murB"/>
    <property type="match status" value="1"/>
</dbReference>
<accession>A0A2M7B536</accession>
<evidence type="ECO:0000256" key="8">
    <source>
        <dbReference type="ARBA" id="ARBA00022827"/>
    </source>
</evidence>
<dbReference type="GO" id="GO:0005829">
    <property type="term" value="C:cytosol"/>
    <property type="evidence" value="ECO:0007669"/>
    <property type="project" value="TreeGrafter"/>
</dbReference>
<evidence type="ECO:0000256" key="4">
    <source>
        <dbReference type="ARBA" id="ARBA00004752"/>
    </source>
</evidence>
<dbReference type="HAMAP" id="MF_00037">
    <property type="entry name" value="MurB"/>
    <property type="match status" value="1"/>
</dbReference>
<dbReference type="PANTHER" id="PTHR21071">
    <property type="entry name" value="UDP-N-ACETYLENOLPYRUVOYLGLUCOSAMINE REDUCTASE"/>
    <property type="match status" value="1"/>
</dbReference>
<keyword evidence="6 16" id="KW-0132">Cell division</keyword>
<dbReference type="InterPro" id="IPR006094">
    <property type="entry name" value="Oxid_FAD_bind_N"/>
</dbReference>
<comment type="subcellular location">
    <subcellularLocation>
        <location evidence="3 16">Cytoplasm</location>
    </subcellularLocation>
</comment>
<dbReference type="SUPFAM" id="SSF56176">
    <property type="entry name" value="FAD-binding/transporter-associated domain-like"/>
    <property type="match status" value="1"/>
</dbReference>
<evidence type="ECO:0000256" key="14">
    <source>
        <dbReference type="ARBA" id="ARBA00023316"/>
    </source>
</evidence>
<keyword evidence="8 16" id="KW-0274">FAD</keyword>
<dbReference type="UniPathway" id="UPA00219"/>
<keyword evidence="7 16" id="KW-0285">Flavoprotein</keyword>
<evidence type="ECO:0000256" key="3">
    <source>
        <dbReference type="ARBA" id="ARBA00004496"/>
    </source>
</evidence>
<dbReference type="InterPro" id="IPR003170">
    <property type="entry name" value="MurB"/>
</dbReference>
<evidence type="ECO:0000313" key="19">
    <source>
        <dbReference type="Proteomes" id="UP000228949"/>
    </source>
</evidence>
<dbReference type="EC" id="1.3.1.98" evidence="16"/>
<dbReference type="GO" id="GO:0008360">
    <property type="term" value="P:regulation of cell shape"/>
    <property type="evidence" value="ECO:0007669"/>
    <property type="project" value="UniProtKB-KW"/>
</dbReference>
<evidence type="ECO:0000256" key="9">
    <source>
        <dbReference type="ARBA" id="ARBA00022857"/>
    </source>
</evidence>
<evidence type="ECO:0000259" key="17">
    <source>
        <dbReference type="PROSITE" id="PS51387"/>
    </source>
</evidence>
<dbReference type="GO" id="GO:0071949">
    <property type="term" value="F:FAD binding"/>
    <property type="evidence" value="ECO:0007669"/>
    <property type="project" value="InterPro"/>
</dbReference>
<sequence>MFEEKISLSKYSSFKIGGPARYFLEAKNVEEIVMAMNKWRRLLMPKILILGGGTNILFSDEGFNGLVIKIQNSKIKIQNDNSKFKIIKAEAGAPLSKLVEMTADIGLSGLEWAAGLPGTLGGAICGNAGAFGGEIKNVVKEIISLDISKSPPQLIKRGNKECDFDYRSSVFNNKKSEIVIEAILIFKKGEKKFIREIIEKNINYRQERHPLEYPSLGSTFKNFPAAQINQSGEVQPLKAAHLISEAGLKGVSCGGAMISPKHPNFIVNVLNASASDVKNLIELSKNKVYNQFKIKLEEEICVI</sequence>
<keyword evidence="9 16" id="KW-0521">NADP</keyword>
<reference evidence="19" key="1">
    <citation type="submission" date="2017-09" db="EMBL/GenBank/DDBJ databases">
        <title>Depth-based differentiation of microbial function through sediment-hosted aquifers and enrichment of novel symbionts in the deep terrestrial subsurface.</title>
        <authorList>
            <person name="Probst A.J."/>
            <person name="Ladd B."/>
            <person name="Jarett J.K."/>
            <person name="Geller-Mcgrath D.E."/>
            <person name="Sieber C.M.K."/>
            <person name="Emerson J.B."/>
            <person name="Anantharaman K."/>
            <person name="Thomas B.C."/>
            <person name="Malmstrom R."/>
            <person name="Stieglmeier M."/>
            <person name="Klingl A."/>
            <person name="Woyke T."/>
            <person name="Ryan C.M."/>
            <person name="Banfield J.F."/>
        </authorList>
    </citation>
    <scope>NUCLEOTIDE SEQUENCE [LARGE SCALE GENOMIC DNA]</scope>
</reference>
<keyword evidence="13 16" id="KW-0131">Cell cycle</keyword>
<keyword evidence="11 16" id="KW-0573">Peptidoglycan synthesis</keyword>
<comment type="catalytic activity">
    <reaction evidence="15 16">
        <text>UDP-N-acetyl-alpha-D-muramate + NADP(+) = UDP-N-acetyl-3-O-(1-carboxyvinyl)-alpha-D-glucosamine + NADPH + H(+)</text>
        <dbReference type="Rhea" id="RHEA:12248"/>
        <dbReference type="ChEBI" id="CHEBI:15378"/>
        <dbReference type="ChEBI" id="CHEBI:57783"/>
        <dbReference type="ChEBI" id="CHEBI:58349"/>
        <dbReference type="ChEBI" id="CHEBI:68483"/>
        <dbReference type="ChEBI" id="CHEBI:70757"/>
        <dbReference type="EC" id="1.3.1.98"/>
    </reaction>
</comment>
<dbReference type="NCBIfam" id="NF010480">
    <property type="entry name" value="PRK13905.1"/>
    <property type="match status" value="1"/>
</dbReference>
<dbReference type="Gene3D" id="3.30.43.10">
    <property type="entry name" value="Uridine Diphospho-n-acetylenolpyruvylglucosamine Reductase, domain 2"/>
    <property type="match status" value="1"/>
</dbReference>
<keyword evidence="5 16" id="KW-0963">Cytoplasm</keyword>
<dbReference type="Gene3D" id="3.90.78.10">
    <property type="entry name" value="UDP-N-acetylenolpyruvoylglucosamine reductase, C-terminal domain"/>
    <property type="match status" value="1"/>
</dbReference>
<comment type="function">
    <text evidence="2 16">Cell wall formation.</text>
</comment>
<proteinExistence type="inferred from homology"/>
<feature type="active site" evidence="16">
    <location>
        <position position="299"/>
    </location>
</feature>
<dbReference type="EMBL" id="PEVJ01000063">
    <property type="protein sequence ID" value="PIU98227.1"/>
    <property type="molecule type" value="Genomic_DNA"/>
</dbReference>
<comment type="cofactor">
    <cofactor evidence="1 16">
        <name>FAD</name>
        <dbReference type="ChEBI" id="CHEBI:57692"/>
    </cofactor>
</comment>
<evidence type="ECO:0000256" key="6">
    <source>
        <dbReference type="ARBA" id="ARBA00022618"/>
    </source>
</evidence>
<dbReference type="InterPro" id="IPR016166">
    <property type="entry name" value="FAD-bd_PCMH"/>
</dbReference>
<comment type="similarity">
    <text evidence="16">Belongs to the MurB family.</text>
</comment>
<evidence type="ECO:0000256" key="10">
    <source>
        <dbReference type="ARBA" id="ARBA00022960"/>
    </source>
</evidence>
<evidence type="ECO:0000256" key="7">
    <source>
        <dbReference type="ARBA" id="ARBA00022630"/>
    </source>
</evidence>
<evidence type="ECO:0000256" key="2">
    <source>
        <dbReference type="ARBA" id="ARBA00003921"/>
    </source>
</evidence>
<feature type="active site" description="Proton donor" evidence="16">
    <location>
        <position position="218"/>
    </location>
</feature>
<evidence type="ECO:0000313" key="18">
    <source>
        <dbReference type="EMBL" id="PIU98227.1"/>
    </source>
</evidence>
<evidence type="ECO:0000256" key="11">
    <source>
        <dbReference type="ARBA" id="ARBA00022984"/>
    </source>
</evidence>
<dbReference type="InterPro" id="IPR016169">
    <property type="entry name" value="FAD-bd_PCMH_sub2"/>
</dbReference>
<dbReference type="Proteomes" id="UP000228949">
    <property type="component" value="Unassembled WGS sequence"/>
</dbReference>
<comment type="caution">
    <text evidence="18">The sequence shown here is derived from an EMBL/GenBank/DDBJ whole genome shotgun (WGS) entry which is preliminary data.</text>
</comment>
<gene>
    <name evidence="16" type="primary">murB</name>
    <name evidence="18" type="ORF">COS61_02545</name>
</gene>
<dbReference type="GO" id="GO:0071555">
    <property type="term" value="P:cell wall organization"/>
    <property type="evidence" value="ECO:0007669"/>
    <property type="project" value="UniProtKB-KW"/>
</dbReference>
<evidence type="ECO:0000256" key="5">
    <source>
        <dbReference type="ARBA" id="ARBA00022490"/>
    </source>
</evidence>
<keyword evidence="12 16" id="KW-0560">Oxidoreductase</keyword>
<dbReference type="Pfam" id="PF01565">
    <property type="entry name" value="FAD_binding_4"/>
    <property type="match status" value="1"/>
</dbReference>